<evidence type="ECO:0000256" key="2">
    <source>
        <dbReference type="SAM" id="Phobius"/>
    </source>
</evidence>
<dbReference type="EMBL" id="JAUSZT010000002">
    <property type="protein sequence ID" value="MDQ0995505.1"/>
    <property type="molecule type" value="Genomic_DNA"/>
</dbReference>
<keyword evidence="2" id="KW-0812">Transmembrane</keyword>
<proteinExistence type="predicted"/>
<dbReference type="Pfam" id="PF20434">
    <property type="entry name" value="BD-FAE"/>
    <property type="match status" value="1"/>
</dbReference>
<feature type="domain" description="BD-FAE-like" evidence="3">
    <location>
        <begin position="49"/>
        <end position="150"/>
    </location>
</feature>
<sequence>MENDPFRIRAHVADFDIIVEDIIAASARTRDRLNAKLDVPYGTGTNETLDIFLPDGARERRPVHIFIHGGYWRMFSKRDYSYIAETVTSAGAIAIIIDYALMPGSRMAVLVDQVRRAKQWVIQHIADYGGDPSRITVSGHSAGGHLATFLFHKPDGTSNIAAGLLLGGIYDLKPLQKSFLASEIGITDAEVEAFSPISHHYDKGCEVLIAVGANETPPFHQQAADFATLLAAGGQKVTTRNIAQADHMSSVRDLGREDRPSATLLKDLILRHR</sequence>
<dbReference type="GO" id="GO:0004061">
    <property type="term" value="F:arylformamidase activity"/>
    <property type="evidence" value="ECO:0007669"/>
    <property type="project" value="UniProtKB-EC"/>
</dbReference>
<name>A0ABU0S419_9HYPH</name>
<dbReference type="EC" id="3.5.1.9" evidence="4"/>
<evidence type="ECO:0000313" key="5">
    <source>
        <dbReference type="Proteomes" id="UP001237780"/>
    </source>
</evidence>
<dbReference type="InterPro" id="IPR050300">
    <property type="entry name" value="GDXG_lipolytic_enzyme"/>
</dbReference>
<keyword evidence="1 4" id="KW-0378">Hydrolase</keyword>
<evidence type="ECO:0000313" key="4">
    <source>
        <dbReference type="EMBL" id="MDQ0995505.1"/>
    </source>
</evidence>
<protein>
    <submittedName>
        <fullName evidence="4">Arylformamidase</fullName>
        <ecNumber evidence="4">3.5.1.9</ecNumber>
    </submittedName>
</protein>
<evidence type="ECO:0000256" key="1">
    <source>
        <dbReference type="ARBA" id="ARBA00022801"/>
    </source>
</evidence>
<keyword evidence="5" id="KW-1185">Reference proteome</keyword>
<dbReference type="InterPro" id="IPR049492">
    <property type="entry name" value="BD-FAE-like_dom"/>
</dbReference>
<dbReference type="RefSeq" id="WP_307276886.1">
    <property type="nucleotide sequence ID" value="NZ_JAUSZT010000002.1"/>
</dbReference>
<dbReference type="PANTHER" id="PTHR48081">
    <property type="entry name" value="AB HYDROLASE SUPERFAMILY PROTEIN C4A8.06C"/>
    <property type="match status" value="1"/>
</dbReference>
<dbReference type="InterPro" id="IPR029058">
    <property type="entry name" value="AB_hydrolase_fold"/>
</dbReference>
<comment type="caution">
    <text evidence="4">The sequence shown here is derived from an EMBL/GenBank/DDBJ whole genome shotgun (WGS) entry which is preliminary data.</text>
</comment>
<reference evidence="4 5" key="1">
    <citation type="submission" date="2023-07" db="EMBL/GenBank/DDBJ databases">
        <title>Comparative genomics of wheat-associated soil bacteria to identify genetic determinants of phenazine resistance.</title>
        <authorList>
            <person name="Mouncey N."/>
        </authorList>
    </citation>
    <scope>NUCLEOTIDE SEQUENCE [LARGE SCALE GENOMIC DNA]</scope>
    <source>
        <strain evidence="4 5">W4I11</strain>
    </source>
</reference>
<evidence type="ECO:0000259" key="3">
    <source>
        <dbReference type="Pfam" id="PF20434"/>
    </source>
</evidence>
<keyword evidence="2" id="KW-0472">Membrane</keyword>
<keyword evidence="2" id="KW-1133">Transmembrane helix</keyword>
<feature type="transmembrane region" description="Helical" evidence="2">
    <location>
        <begin position="82"/>
        <end position="102"/>
    </location>
</feature>
<dbReference type="Gene3D" id="3.40.50.1820">
    <property type="entry name" value="alpha/beta hydrolase"/>
    <property type="match status" value="1"/>
</dbReference>
<accession>A0ABU0S419</accession>
<dbReference type="Proteomes" id="UP001237780">
    <property type="component" value="Unassembled WGS sequence"/>
</dbReference>
<dbReference type="PANTHER" id="PTHR48081:SF33">
    <property type="entry name" value="KYNURENINE FORMAMIDASE"/>
    <property type="match status" value="1"/>
</dbReference>
<dbReference type="SUPFAM" id="SSF53474">
    <property type="entry name" value="alpha/beta-Hydrolases"/>
    <property type="match status" value="1"/>
</dbReference>
<gene>
    <name evidence="4" type="ORF">QFZ34_000682</name>
</gene>
<organism evidence="4 5">
    <name type="scientific">Phyllobacterium ifriqiyense</name>
    <dbReference type="NCBI Taxonomy" id="314238"/>
    <lineage>
        <taxon>Bacteria</taxon>
        <taxon>Pseudomonadati</taxon>
        <taxon>Pseudomonadota</taxon>
        <taxon>Alphaproteobacteria</taxon>
        <taxon>Hyphomicrobiales</taxon>
        <taxon>Phyllobacteriaceae</taxon>
        <taxon>Phyllobacterium</taxon>
    </lineage>
</organism>